<dbReference type="KEGG" id="tmk:QGN29_05605"/>
<dbReference type="AlphaFoldDB" id="A0AA52HA42"/>
<keyword evidence="2" id="KW-1185">Reference proteome</keyword>
<proteinExistence type="predicted"/>
<dbReference type="RefSeq" id="WP_310799711.1">
    <property type="nucleotide sequence ID" value="NZ_CP123872.1"/>
</dbReference>
<gene>
    <name evidence="1" type="ORF">QGN29_05605</name>
</gene>
<name>A0AA52HA42_9PROT</name>
<evidence type="ECO:0000313" key="1">
    <source>
        <dbReference type="EMBL" id="WND03846.1"/>
    </source>
</evidence>
<accession>A0AA52HA42</accession>
<reference evidence="1" key="1">
    <citation type="submission" date="2023-04" db="EMBL/GenBank/DDBJ databases">
        <title>Complete genome sequence of Temperatibacter marinus.</title>
        <authorList>
            <person name="Rong J.-C."/>
            <person name="Yi M.-L."/>
            <person name="Zhao Q."/>
        </authorList>
    </citation>
    <scope>NUCLEOTIDE SEQUENCE</scope>
    <source>
        <strain evidence="1">NBRC 110045</strain>
    </source>
</reference>
<dbReference type="Proteomes" id="UP001268683">
    <property type="component" value="Chromosome"/>
</dbReference>
<protein>
    <submittedName>
        <fullName evidence="1">Uncharacterized protein</fullName>
    </submittedName>
</protein>
<organism evidence="1 2">
    <name type="scientific">Temperatibacter marinus</name>
    <dbReference type="NCBI Taxonomy" id="1456591"/>
    <lineage>
        <taxon>Bacteria</taxon>
        <taxon>Pseudomonadati</taxon>
        <taxon>Pseudomonadota</taxon>
        <taxon>Alphaproteobacteria</taxon>
        <taxon>Kordiimonadales</taxon>
        <taxon>Temperatibacteraceae</taxon>
        <taxon>Temperatibacter</taxon>
    </lineage>
</organism>
<dbReference type="EMBL" id="CP123872">
    <property type="protein sequence ID" value="WND03846.1"/>
    <property type="molecule type" value="Genomic_DNA"/>
</dbReference>
<evidence type="ECO:0000313" key="2">
    <source>
        <dbReference type="Proteomes" id="UP001268683"/>
    </source>
</evidence>
<sequence>MRLFFSLVIASLFMNGCSPKQTAGGVATAVSLAAVVPVSPLTEGYRSLSGSKKHIRQQAEAWRQKFDPLYRGRLKALNRRNAEKDAKDVYERTGPVFLSRVKGKNDFVGLLKKDGLSTHMEVLTPYPSDPTIARLETLLFDDPVQSHETGHKYNSRVYDCFLSKVYDYRLAFNHTMSKLSDLYKVVYPRKIFKDACERMIQLKDINEKPRQ</sequence>